<sequence length="325" mass="31685">MYISQFALVAALAASVSAHGVVTEIQGANGVNMPGLTVADGTPRDCSSNGCGSQADTAIIRDREIASGKATPLGRTQGNGPVDASVMVAAFMGAGGAAAPPINQGASGSVGVEDDIPQNAQAQGRGRATAGARRRQLFGGLGGLFGGGGAGGAGGNAGATGIAGLLGGGGTKAEGPPEARVAAATGAGATSGLPTCADDGTVTMTLRQINQDGAGPFTADVDGTSGGTDEAAMQSAKVTQDVPGLGVQGISLATSTEFEMKVQMPAGMTCDATVAGTSNVCVMRVRNGAAAGPFGGSVAFTQSTAARKRAVAFRLKKRMEIARKN</sequence>
<evidence type="ECO:0000313" key="3">
    <source>
        <dbReference type="Proteomes" id="UP001140510"/>
    </source>
</evidence>
<dbReference type="Pfam" id="PF11327">
    <property type="entry name" value="Egh16-like"/>
    <property type="match status" value="1"/>
</dbReference>
<comment type="caution">
    <text evidence="2">The sequence shown here is derived from an EMBL/GenBank/DDBJ whole genome shotgun (WGS) entry which is preliminary data.</text>
</comment>
<dbReference type="InterPro" id="IPR021476">
    <property type="entry name" value="Egh16-like"/>
</dbReference>
<organism evidence="2 3">
    <name type="scientific">Didymella pomorum</name>
    <dbReference type="NCBI Taxonomy" id="749634"/>
    <lineage>
        <taxon>Eukaryota</taxon>
        <taxon>Fungi</taxon>
        <taxon>Dikarya</taxon>
        <taxon>Ascomycota</taxon>
        <taxon>Pezizomycotina</taxon>
        <taxon>Dothideomycetes</taxon>
        <taxon>Pleosporomycetidae</taxon>
        <taxon>Pleosporales</taxon>
        <taxon>Pleosporineae</taxon>
        <taxon>Didymellaceae</taxon>
        <taxon>Didymella</taxon>
    </lineage>
</organism>
<feature type="signal peptide" evidence="1">
    <location>
        <begin position="1"/>
        <end position="18"/>
    </location>
</feature>
<evidence type="ECO:0000313" key="2">
    <source>
        <dbReference type="EMBL" id="KAJ4398680.1"/>
    </source>
</evidence>
<dbReference type="PANTHER" id="PTHR34618:SF1">
    <property type="entry name" value="SECRETED PROTEIN"/>
    <property type="match status" value="1"/>
</dbReference>
<dbReference type="EMBL" id="JAPEVA010000124">
    <property type="protein sequence ID" value="KAJ4398680.1"/>
    <property type="molecule type" value="Genomic_DNA"/>
</dbReference>
<dbReference type="Proteomes" id="UP001140510">
    <property type="component" value="Unassembled WGS sequence"/>
</dbReference>
<feature type="chain" id="PRO_5040747700" description="Cell surface protein" evidence="1">
    <location>
        <begin position="19"/>
        <end position="325"/>
    </location>
</feature>
<reference evidence="2" key="1">
    <citation type="submission" date="2022-10" db="EMBL/GenBank/DDBJ databases">
        <title>Tapping the CABI collections for fungal endophytes: first genome assemblies for Collariella, Neodidymelliopsis, Ascochyta clinopodiicola, Didymella pomorum, Didymosphaeria variabile, Neocosmospora piperis and Neocucurbitaria cava.</title>
        <authorList>
            <person name="Hill R."/>
        </authorList>
    </citation>
    <scope>NUCLEOTIDE SEQUENCE</scope>
    <source>
        <strain evidence="2">IMI 355091</strain>
    </source>
</reference>
<dbReference type="OrthoDB" id="5310497at2759"/>
<evidence type="ECO:0000256" key="1">
    <source>
        <dbReference type="SAM" id="SignalP"/>
    </source>
</evidence>
<protein>
    <recommendedName>
        <fullName evidence="4">Cell surface protein</fullName>
    </recommendedName>
</protein>
<accession>A0A9W9D3E0</accession>
<evidence type="ECO:0008006" key="4">
    <source>
        <dbReference type="Google" id="ProtNLM"/>
    </source>
</evidence>
<dbReference type="AlphaFoldDB" id="A0A9W9D3E0"/>
<keyword evidence="1" id="KW-0732">Signal</keyword>
<dbReference type="PANTHER" id="PTHR34618">
    <property type="entry name" value="SURFACE PROTEIN MAS1, PUTATIVE-RELATED"/>
    <property type="match status" value="1"/>
</dbReference>
<keyword evidence="3" id="KW-1185">Reference proteome</keyword>
<gene>
    <name evidence="2" type="ORF">N0V91_010036</name>
</gene>
<name>A0A9W9D3E0_9PLEO</name>
<proteinExistence type="predicted"/>